<dbReference type="RefSeq" id="WP_157936720.1">
    <property type="nucleotide sequence ID" value="NZ_JABBXC010000051.1"/>
</dbReference>
<comment type="caution">
    <text evidence="2">The sequence shown here is derived from an EMBL/GenBank/DDBJ whole genome shotgun (WGS) entry which is preliminary data.</text>
</comment>
<evidence type="ECO:0000313" key="3">
    <source>
        <dbReference type="Proteomes" id="UP000590068"/>
    </source>
</evidence>
<reference evidence="2 3" key="1">
    <citation type="submission" date="2020-04" db="EMBL/GenBank/DDBJ databases">
        <title>WGS-Seq of Vibrio isolated by the O'Toole Lab.</title>
        <authorList>
            <person name="Mckone K.P."/>
            <person name="Whitaker R."/>
            <person name="Sevigney J.L."/>
            <person name="Herring J.B."/>
            <person name="O'Toole G."/>
        </authorList>
    </citation>
    <scope>NUCLEOTIDE SEQUENCE [LARGE SCALE GENOMIC DNA]</scope>
    <source>
        <strain evidence="2 3">BS_02</strain>
    </source>
</reference>
<dbReference type="Pfam" id="PF01636">
    <property type="entry name" value="APH"/>
    <property type="match status" value="1"/>
</dbReference>
<proteinExistence type="predicted"/>
<organism evidence="2 3">
    <name type="scientific">Vibrio breoganii</name>
    <dbReference type="NCBI Taxonomy" id="553239"/>
    <lineage>
        <taxon>Bacteria</taxon>
        <taxon>Pseudomonadati</taxon>
        <taxon>Pseudomonadota</taxon>
        <taxon>Gammaproteobacteria</taxon>
        <taxon>Vibrionales</taxon>
        <taxon>Vibrionaceae</taxon>
        <taxon>Vibrio</taxon>
    </lineage>
</organism>
<name>A0ABX1UBB9_9VIBR</name>
<evidence type="ECO:0000259" key="1">
    <source>
        <dbReference type="Pfam" id="PF01636"/>
    </source>
</evidence>
<dbReference type="InterPro" id="IPR011009">
    <property type="entry name" value="Kinase-like_dom_sf"/>
</dbReference>
<sequence>MYKLSGETNSYLFKVYPMGSMSCNQLFNIEEVVTSLYEERYIIRTSCGSIYIHLNYPEGRRIAALYPWIADDNSQCINHQYFNSFGKEIANLHLVNCTKLTDNSSIDFKKTEDSIINFSLSNNAKFLLLESLEYLERYPLDNLEALEKGLCHGDCHIDNAIWSGNKIRLIDFDHLKYDYLASDLVSLAWANHYNMGIIDENLYHLYSGYSSLKLLPSINIGQFQYFLTKKEIEYLLSYLERQQLIGTRFVGDALVKNRLERLKKYKAPPYFFKNLTT</sequence>
<protein>
    <submittedName>
        <fullName evidence="2">Phosphotransferase</fullName>
    </submittedName>
</protein>
<dbReference type="Gene3D" id="3.90.1200.10">
    <property type="match status" value="1"/>
</dbReference>
<dbReference type="Proteomes" id="UP000590068">
    <property type="component" value="Unassembled WGS sequence"/>
</dbReference>
<accession>A0ABX1UBB9</accession>
<keyword evidence="3" id="KW-1185">Reference proteome</keyword>
<dbReference type="EMBL" id="JABCJR010000049">
    <property type="protein sequence ID" value="NMR71744.1"/>
    <property type="molecule type" value="Genomic_DNA"/>
</dbReference>
<dbReference type="SUPFAM" id="SSF56112">
    <property type="entry name" value="Protein kinase-like (PK-like)"/>
    <property type="match status" value="1"/>
</dbReference>
<evidence type="ECO:0000313" key="2">
    <source>
        <dbReference type="EMBL" id="NMR71744.1"/>
    </source>
</evidence>
<gene>
    <name evidence="2" type="ORF">HJ568_17605</name>
</gene>
<dbReference type="InterPro" id="IPR002575">
    <property type="entry name" value="Aminoglycoside_PTrfase"/>
</dbReference>
<feature type="domain" description="Aminoglycoside phosphotransferase" evidence="1">
    <location>
        <begin position="80"/>
        <end position="190"/>
    </location>
</feature>